<dbReference type="RefSeq" id="WP_242855888.1">
    <property type="nucleotide sequence ID" value="NZ_CABIXQ010000007.1"/>
</dbReference>
<keyword evidence="3" id="KW-0808">Transferase</keyword>
<dbReference type="AlphaFoldDB" id="A0A174DM57"/>
<dbReference type="InterPro" id="IPR050194">
    <property type="entry name" value="Glycosyltransferase_grp1"/>
</dbReference>
<dbReference type="GO" id="GO:0004373">
    <property type="term" value="F:alpha-1,4-glucan glucosyltransferase (UDP-glucose donor) activity"/>
    <property type="evidence" value="ECO:0007669"/>
    <property type="project" value="UniProtKB-EC"/>
</dbReference>
<dbReference type="Proteomes" id="UP000095594">
    <property type="component" value="Unassembled WGS sequence"/>
</dbReference>
<dbReference type="PANTHER" id="PTHR45947:SF13">
    <property type="entry name" value="TRANSFERASE"/>
    <property type="match status" value="1"/>
</dbReference>
<evidence type="ECO:0000259" key="1">
    <source>
        <dbReference type="Pfam" id="PF00534"/>
    </source>
</evidence>
<dbReference type="InterPro" id="IPR028098">
    <property type="entry name" value="Glyco_trans_4-like_N"/>
</dbReference>
<dbReference type="Pfam" id="PF13439">
    <property type="entry name" value="Glyco_transf_4"/>
    <property type="match status" value="1"/>
</dbReference>
<dbReference type="InterPro" id="IPR001296">
    <property type="entry name" value="Glyco_trans_1"/>
</dbReference>
<protein>
    <submittedName>
        <fullName evidence="3">Hexosyltransferase</fullName>
        <ecNumber evidence="3">2.4.1.11</ecNumber>
    </submittedName>
</protein>
<dbReference type="Pfam" id="PF00534">
    <property type="entry name" value="Glycos_transf_1"/>
    <property type="match status" value="1"/>
</dbReference>
<dbReference type="Gene3D" id="3.40.50.2000">
    <property type="entry name" value="Glycogen Phosphorylase B"/>
    <property type="match status" value="2"/>
</dbReference>
<dbReference type="EC" id="2.4.1.11" evidence="3"/>
<dbReference type="EMBL" id="CYZX01000007">
    <property type="protein sequence ID" value="CUO24970.1"/>
    <property type="molecule type" value="Genomic_DNA"/>
</dbReference>
<evidence type="ECO:0000313" key="3">
    <source>
        <dbReference type="EMBL" id="CUO24970.1"/>
    </source>
</evidence>
<dbReference type="PANTHER" id="PTHR45947">
    <property type="entry name" value="SULFOQUINOVOSYL TRANSFERASE SQD2"/>
    <property type="match status" value="1"/>
</dbReference>
<proteinExistence type="predicted"/>
<reference evidence="3 4" key="1">
    <citation type="submission" date="2015-09" db="EMBL/GenBank/DDBJ databases">
        <authorList>
            <consortium name="Pathogen Informatics"/>
        </authorList>
    </citation>
    <scope>NUCLEOTIDE SEQUENCE [LARGE SCALE GENOMIC DNA]</scope>
    <source>
        <strain evidence="3 4">2789STDY5834856</strain>
    </source>
</reference>
<feature type="domain" description="Glycosyl transferase family 1" evidence="1">
    <location>
        <begin position="240"/>
        <end position="379"/>
    </location>
</feature>
<gene>
    <name evidence="3" type="ORF">ERS852471_01203</name>
</gene>
<sequence length="422" mass="50018">MDLLKKDNEKYKMKILLVNKFYYIKGGCETYYFSLKKLLEEKNNKVIPFSMHHERNFYNEYENYFIKNIDYNHSSLVQKIVGAFKIIYNFEAKRKIRKLIKDTRPDIAHLNNFNHQLSPSILSSLKKMNIPIIYTAHDLKLICPNYKMLNKNGLCEKCKGNRFYNCTLNKCVKESMLYSLINTFEAYIHYIFNSYKNIDMIITPSKFFKEKFVEFGYEEDKVRYLPNFINIEEYKPNYNFKNYYIYVGRLSEEKGIINLIKAAEKNKKYVLRIIGTGPIEGELKKYIEERNIQNIVFDGFKTGDELKALIRNARFQVIPSIWYENNPMSVIESMALGKVVVGSNIGGIPELINNDKLLFKHNDIDSMANIIREIFELTEDEVIKIGQKNRAFIEENYSKEVHYNKLMEIYEEVINKYEGVKK</sequence>
<dbReference type="SUPFAM" id="SSF53756">
    <property type="entry name" value="UDP-Glycosyltransferase/glycogen phosphorylase"/>
    <property type="match status" value="1"/>
</dbReference>
<keyword evidence="3" id="KW-0328">Glycosyltransferase</keyword>
<name>A0A174DM57_9CLOT</name>
<evidence type="ECO:0000313" key="4">
    <source>
        <dbReference type="Proteomes" id="UP000095594"/>
    </source>
</evidence>
<organism evidence="3 4">
    <name type="scientific">Clostridium disporicum</name>
    <dbReference type="NCBI Taxonomy" id="84024"/>
    <lineage>
        <taxon>Bacteria</taxon>
        <taxon>Bacillati</taxon>
        <taxon>Bacillota</taxon>
        <taxon>Clostridia</taxon>
        <taxon>Eubacteriales</taxon>
        <taxon>Clostridiaceae</taxon>
        <taxon>Clostridium</taxon>
    </lineage>
</organism>
<evidence type="ECO:0000259" key="2">
    <source>
        <dbReference type="Pfam" id="PF13439"/>
    </source>
</evidence>
<feature type="domain" description="Glycosyltransferase subfamily 4-like N-terminal" evidence="2">
    <location>
        <begin position="26"/>
        <end position="232"/>
    </location>
</feature>
<accession>A0A174DM57</accession>